<feature type="transmembrane region" description="Helical" evidence="13">
    <location>
        <begin position="200"/>
        <end position="228"/>
    </location>
</feature>
<evidence type="ECO:0000256" key="13">
    <source>
        <dbReference type="SAM" id="Phobius"/>
    </source>
</evidence>
<feature type="domain" description="G-protein coupled receptors family 1 profile" evidence="14">
    <location>
        <begin position="47"/>
        <end position="263"/>
    </location>
</feature>
<feature type="compositionally biased region" description="Polar residues" evidence="12">
    <location>
        <begin position="306"/>
        <end position="315"/>
    </location>
</feature>
<feature type="transmembrane region" description="Helical" evidence="13">
    <location>
        <begin position="33"/>
        <end position="57"/>
    </location>
</feature>
<dbReference type="InterPro" id="IPR017452">
    <property type="entry name" value="GPCR_Rhodpsn_7TM"/>
</dbReference>
<dbReference type="PANTHER" id="PTHR24243:SF233">
    <property type="entry name" value="THYROTROPIN-RELEASING HORMONE RECEPTOR"/>
    <property type="match status" value="1"/>
</dbReference>
<comment type="subcellular location">
    <subcellularLocation>
        <location evidence="2">Membrane</location>
        <topology evidence="2">Multi-pass membrane protein</topology>
    </subcellularLocation>
</comment>
<keyword evidence="6 13" id="KW-1133">Transmembrane helix</keyword>
<dbReference type="Pfam" id="PF00001">
    <property type="entry name" value="7tm_1"/>
    <property type="match status" value="2"/>
</dbReference>
<dbReference type="Gene3D" id="1.20.1070.10">
    <property type="entry name" value="Rhodopsin 7-helix transmembrane proteins"/>
    <property type="match status" value="2"/>
</dbReference>
<dbReference type="PANTHER" id="PTHR24243">
    <property type="entry name" value="G-PROTEIN COUPLED RECEPTOR"/>
    <property type="match status" value="1"/>
</dbReference>
<keyword evidence="8 13" id="KW-0472">Membrane</keyword>
<feature type="transmembrane region" description="Helical" evidence="13">
    <location>
        <begin position="148"/>
        <end position="172"/>
    </location>
</feature>
<evidence type="ECO:0000259" key="14">
    <source>
        <dbReference type="PROSITE" id="PS50262"/>
    </source>
</evidence>
<evidence type="ECO:0000256" key="11">
    <source>
        <dbReference type="ARBA" id="ARBA00032251"/>
    </source>
</evidence>
<reference evidence="15" key="1">
    <citation type="submission" date="2020-11" db="EMBL/GenBank/DDBJ databases">
        <authorList>
            <person name="Tran Van P."/>
        </authorList>
    </citation>
    <scope>NUCLEOTIDE SEQUENCE</scope>
</reference>
<dbReference type="InterPro" id="IPR000276">
    <property type="entry name" value="GPCR_Rhodpsn"/>
</dbReference>
<dbReference type="AlphaFoldDB" id="A0A7R9EQR3"/>
<evidence type="ECO:0000256" key="4">
    <source>
        <dbReference type="ARBA" id="ARBA00018873"/>
    </source>
</evidence>
<dbReference type="SUPFAM" id="SSF81321">
    <property type="entry name" value="Family A G protein-coupled receptor-like"/>
    <property type="match status" value="2"/>
</dbReference>
<keyword evidence="10" id="KW-0807">Transducer</keyword>
<dbReference type="PROSITE" id="PS50262">
    <property type="entry name" value="G_PROTEIN_RECEP_F1_2"/>
    <property type="match status" value="1"/>
</dbReference>
<keyword evidence="5 13" id="KW-0812">Transmembrane</keyword>
<gene>
    <name evidence="15" type="ORF">TBIB3V08_LOCUS2018</name>
</gene>
<sequence>MLFIAEYSTSGVYYDGTLVPVCLTQALTFWPGLYFVAVIVLFFLVPLLVLIVLYAIIAKHLMADPCSTTVKGTESYNARARKQVVLMLGTVVLSFFVCLIPFRVFTLWIIVVPHDPILGIAEYHYELYYDGSVVAVCLTQADTFWRALFFIFSNSFFFFVPLLILVVLYTIIARHLMTHPGIIANNNNSGSHVLRYRKQVVMMLGTVVLSFFICLLPFRALIFWIIIAPSETLYSLGAEAYYNLLFFCRIMFYLNSAVNPILYNLMSSKFRDGFMRLCGLRRRTSDPTHLGRRGTFNTTSTTTTTCSGNHRSSPESFWRRSVKSQRNSVKLFDAAKLSAPVGEVEKLLRNGSAARAAKYNSNKNNLIRPGLPEKCSCSITENGGSGVCSLQSHDESYV</sequence>
<evidence type="ECO:0000256" key="1">
    <source>
        <dbReference type="ARBA" id="ARBA00004100"/>
    </source>
</evidence>
<feature type="compositionally biased region" description="Low complexity" evidence="12">
    <location>
        <begin position="295"/>
        <end position="305"/>
    </location>
</feature>
<feature type="transmembrane region" description="Helical" evidence="13">
    <location>
        <begin position="240"/>
        <end position="266"/>
    </location>
</feature>
<feature type="transmembrane region" description="Helical" evidence="13">
    <location>
        <begin position="84"/>
        <end position="111"/>
    </location>
</feature>
<dbReference type="GO" id="GO:0005886">
    <property type="term" value="C:plasma membrane"/>
    <property type="evidence" value="ECO:0007669"/>
    <property type="project" value="TreeGrafter"/>
</dbReference>
<evidence type="ECO:0000256" key="9">
    <source>
        <dbReference type="ARBA" id="ARBA00023170"/>
    </source>
</evidence>
<feature type="region of interest" description="Disordered" evidence="12">
    <location>
        <begin position="289"/>
        <end position="317"/>
    </location>
</feature>
<comment type="similarity">
    <text evidence="3">Belongs to the G-protein coupled receptor 1 family.</text>
</comment>
<evidence type="ECO:0000256" key="2">
    <source>
        <dbReference type="ARBA" id="ARBA00004141"/>
    </source>
</evidence>
<protein>
    <recommendedName>
        <fullName evidence="4">Thyrotropin-releasing hormone receptor</fullName>
    </recommendedName>
    <alternativeName>
        <fullName evidence="11">Thyroliberin receptor</fullName>
    </alternativeName>
</protein>
<evidence type="ECO:0000313" key="15">
    <source>
        <dbReference type="EMBL" id="CAD7439456.1"/>
    </source>
</evidence>
<dbReference type="InterPro" id="IPR002120">
    <property type="entry name" value="TRH_rcpt_1"/>
</dbReference>
<name>A0A7R9EQR3_9NEOP</name>
<dbReference type="GO" id="GO:0004997">
    <property type="term" value="F:thyrotropin-releasing hormone receptor activity"/>
    <property type="evidence" value="ECO:0007669"/>
    <property type="project" value="InterPro"/>
</dbReference>
<keyword evidence="7" id="KW-0297">G-protein coupled receptor</keyword>
<dbReference type="EMBL" id="OD564690">
    <property type="protein sequence ID" value="CAD7439456.1"/>
    <property type="molecule type" value="Genomic_DNA"/>
</dbReference>
<evidence type="ECO:0000256" key="3">
    <source>
        <dbReference type="ARBA" id="ARBA00010663"/>
    </source>
</evidence>
<evidence type="ECO:0000256" key="6">
    <source>
        <dbReference type="ARBA" id="ARBA00022989"/>
    </source>
</evidence>
<evidence type="ECO:0000256" key="10">
    <source>
        <dbReference type="ARBA" id="ARBA00023224"/>
    </source>
</evidence>
<evidence type="ECO:0000256" key="12">
    <source>
        <dbReference type="SAM" id="MobiDB-lite"/>
    </source>
</evidence>
<keyword evidence="9" id="KW-0675">Receptor</keyword>
<accession>A0A7R9EQR3</accession>
<dbReference type="PRINTS" id="PR00237">
    <property type="entry name" value="GPCRRHODOPSN"/>
</dbReference>
<evidence type="ECO:0000256" key="7">
    <source>
        <dbReference type="ARBA" id="ARBA00023040"/>
    </source>
</evidence>
<comment type="function">
    <text evidence="1">Receptor for thyrotropin-releasing hormone (TRH). Upon ligand binding, this G-protein-coupled receptor triggers activation of the phosphatidylinositol (IP3)-calcium-protein kinase C (PKC) pathway.</text>
</comment>
<dbReference type="PRINTS" id="PR01846">
    <property type="entry name" value="TRHRFAMILY"/>
</dbReference>
<proteinExistence type="inferred from homology"/>
<organism evidence="15">
    <name type="scientific">Timema bartmani</name>
    <dbReference type="NCBI Taxonomy" id="61472"/>
    <lineage>
        <taxon>Eukaryota</taxon>
        <taxon>Metazoa</taxon>
        <taxon>Ecdysozoa</taxon>
        <taxon>Arthropoda</taxon>
        <taxon>Hexapoda</taxon>
        <taxon>Insecta</taxon>
        <taxon>Pterygota</taxon>
        <taxon>Neoptera</taxon>
        <taxon>Polyneoptera</taxon>
        <taxon>Phasmatodea</taxon>
        <taxon>Timematodea</taxon>
        <taxon>Timematoidea</taxon>
        <taxon>Timematidae</taxon>
        <taxon>Timema</taxon>
    </lineage>
</organism>
<evidence type="ECO:0000256" key="8">
    <source>
        <dbReference type="ARBA" id="ARBA00023136"/>
    </source>
</evidence>
<evidence type="ECO:0000256" key="5">
    <source>
        <dbReference type="ARBA" id="ARBA00022692"/>
    </source>
</evidence>